<comment type="PTM">
    <text evidence="2">The conversion to 3-oxoalanine (also known as C-formylglycine, FGly), of a serine or cysteine residue in prokaryotes and of a cysteine residue in eukaryotes, is critical for catalytic activity.</text>
</comment>
<dbReference type="Pfam" id="PF00884">
    <property type="entry name" value="Sulfatase"/>
    <property type="match status" value="1"/>
</dbReference>
<dbReference type="AlphaFoldDB" id="A0A517RBA0"/>
<dbReference type="PANTHER" id="PTHR42693">
    <property type="entry name" value="ARYLSULFATASE FAMILY MEMBER"/>
    <property type="match status" value="1"/>
</dbReference>
<dbReference type="RefSeq" id="WP_198000348.1">
    <property type="nucleotide sequence ID" value="NZ_CP036269.1"/>
</dbReference>
<dbReference type="InterPro" id="IPR017850">
    <property type="entry name" value="Alkaline_phosphatase_core_sf"/>
</dbReference>
<name>A0A517RBA0_9PLAN</name>
<organism evidence="4 5">
    <name type="scientific">Gimesia alba</name>
    <dbReference type="NCBI Taxonomy" id="2527973"/>
    <lineage>
        <taxon>Bacteria</taxon>
        <taxon>Pseudomonadati</taxon>
        <taxon>Planctomycetota</taxon>
        <taxon>Planctomycetia</taxon>
        <taxon>Planctomycetales</taxon>
        <taxon>Planctomycetaceae</taxon>
        <taxon>Gimesia</taxon>
    </lineage>
</organism>
<evidence type="ECO:0000259" key="3">
    <source>
        <dbReference type="Pfam" id="PF00884"/>
    </source>
</evidence>
<feature type="modified residue" description="3-oxoalanine (Ser)" evidence="2">
    <location>
        <position position="49"/>
    </location>
</feature>
<protein>
    <submittedName>
        <fullName evidence="4">Sulfatase</fullName>
    </submittedName>
</protein>
<dbReference type="Proteomes" id="UP000317171">
    <property type="component" value="Chromosome"/>
</dbReference>
<dbReference type="EMBL" id="CP036269">
    <property type="protein sequence ID" value="QDT41151.1"/>
    <property type="molecule type" value="Genomic_DNA"/>
</dbReference>
<keyword evidence="5" id="KW-1185">Reference proteome</keyword>
<evidence type="ECO:0000256" key="1">
    <source>
        <dbReference type="ARBA" id="ARBA00008779"/>
    </source>
</evidence>
<accession>A0A517RBA0</accession>
<dbReference type="InterPro" id="IPR050738">
    <property type="entry name" value="Sulfatase"/>
</dbReference>
<dbReference type="Gene3D" id="3.40.720.10">
    <property type="entry name" value="Alkaline Phosphatase, subunit A"/>
    <property type="match status" value="1"/>
</dbReference>
<dbReference type="KEGG" id="gaz:Pan241w_12110"/>
<evidence type="ECO:0000313" key="5">
    <source>
        <dbReference type="Proteomes" id="UP000317171"/>
    </source>
</evidence>
<proteinExistence type="inferred from homology"/>
<evidence type="ECO:0000313" key="4">
    <source>
        <dbReference type="EMBL" id="QDT41151.1"/>
    </source>
</evidence>
<sequence length="458" mass="52560">MKKAFVVSFEQLPACMLGCYGHQWIETPNFDRLASLSVVFDQHFANDLSSQNSYPWWTGHTIPCDFGTQTNENDTGLFELLREQRIQSTLLLESDSEAGRNADTRAQETYFNQFDQVETVSGQNGFKVSEVNTPIAQLMQVVLKRLPEWMESSQDQLVWIRSEGVPLLPLAPEFFSTLYLDEVLDQGESEDDFEEKAELAEEFDQLDSDENSESDLDVEDWQELVTVVAELFTNPEEWSELEDHERQMARAVYAGYVTLLDQWFGRLLDQLLDYAESQSILLIVTAARGDSELLGPVRQVENWDLFEEATHVPLLIFDSENEQQGTRRQFLSQSADIPVSLLSWSGIPREKITSAGSNLLTLTRDQTTLPEPVIYAASDRAIALRTAEFYYLTLREERETPDSEEPPYLDESLKTQLYQKPSDHWDVYELHTQLPEIVAQMSALLDEKRIEQHDEDLS</sequence>
<feature type="domain" description="Sulfatase N-terminal" evidence="3">
    <location>
        <begin position="6"/>
        <end position="347"/>
    </location>
</feature>
<dbReference type="GO" id="GO:0004065">
    <property type="term" value="F:arylsulfatase activity"/>
    <property type="evidence" value="ECO:0007669"/>
    <property type="project" value="TreeGrafter"/>
</dbReference>
<dbReference type="SUPFAM" id="SSF53649">
    <property type="entry name" value="Alkaline phosphatase-like"/>
    <property type="match status" value="1"/>
</dbReference>
<dbReference type="InterPro" id="IPR000917">
    <property type="entry name" value="Sulfatase_N"/>
</dbReference>
<comment type="similarity">
    <text evidence="1">Belongs to the sulfatase family.</text>
</comment>
<evidence type="ECO:0000256" key="2">
    <source>
        <dbReference type="PIRSR" id="PIRSR600917-52"/>
    </source>
</evidence>
<reference evidence="4 5" key="1">
    <citation type="submission" date="2019-02" db="EMBL/GenBank/DDBJ databases">
        <title>Deep-cultivation of Planctomycetes and their phenomic and genomic characterization uncovers novel biology.</title>
        <authorList>
            <person name="Wiegand S."/>
            <person name="Jogler M."/>
            <person name="Boedeker C."/>
            <person name="Pinto D."/>
            <person name="Vollmers J."/>
            <person name="Rivas-Marin E."/>
            <person name="Kohn T."/>
            <person name="Peeters S.H."/>
            <person name="Heuer A."/>
            <person name="Rast P."/>
            <person name="Oberbeckmann S."/>
            <person name="Bunk B."/>
            <person name="Jeske O."/>
            <person name="Meyerdierks A."/>
            <person name="Storesund J.E."/>
            <person name="Kallscheuer N."/>
            <person name="Luecker S."/>
            <person name="Lage O.M."/>
            <person name="Pohl T."/>
            <person name="Merkel B.J."/>
            <person name="Hornburger P."/>
            <person name="Mueller R.-W."/>
            <person name="Bruemmer F."/>
            <person name="Labrenz M."/>
            <person name="Spormann A.M."/>
            <person name="Op den Camp H."/>
            <person name="Overmann J."/>
            <person name="Amann R."/>
            <person name="Jetten M.S.M."/>
            <person name="Mascher T."/>
            <person name="Medema M.H."/>
            <person name="Devos D.P."/>
            <person name="Kaster A.-K."/>
            <person name="Ovreas L."/>
            <person name="Rohde M."/>
            <person name="Galperin M.Y."/>
            <person name="Jogler C."/>
        </authorList>
    </citation>
    <scope>NUCLEOTIDE SEQUENCE [LARGE SCALE GENOMIC DNA]</scope>
    <source>
        <strain evidence="4 5">Pan241w</strain>
    </source>
</reference>
<gene>
    <name evidence="4" type="ORF">Pan241w_12110</name>
</gene>
<dbReference type="PANTHER" id="PTHR42693:SF33">
    <property type="entry name" value="ARYLSULFATASE"/>
    <property type="match status" value="1"/>
</dbReference>